<dbReference type="Pfam" id="PF13350">
    <property type="entry name" value="Y_phosphatase3"/>
    <property type="match status" value="1"/>
</dbReference>
<protein>
    <recommendedName>
        <fullName evidence="1">Tyrosine specific protein phosphatases domain-containing protein</fullName>
    </recommendedName>
</protein>
<dbReference type="AlphaFoldDB" id="A0A2V1E2C1"/>
<feature type="domain" description="Tyrosine specific protein phosphatases" evidence="1">
    <location>
        <begin position="162"/>
        <end position="209"/>
    </location>
</feature>
<dbReference type="PROSITE" id="PS50056">
    <property type="entry name" value="TYR_PHOSPHATASE_2"/>
    <property type="match status" value="1"/>
</dbReference>
<dbReference type="GO" id="GO:0004721">
    <property type="term" value="F:phosphoprotein phosphatase activity"/>
    <property type="evidence" value="ECO:0007669"/>
    <property type="project" value="InterPro"/>
</dbReference>
<dbReference type="PANTHER" id="PTHR31126">
    <property type="entry name" value="TYROSINE-PROTEIN PHOSPHATASE"/>
    <property type="match status" value="1"/>
</dbReference>
<dbReference type="Gene3D" id="3.90.190.10">
    <property type="entry name" value="Protein tyrosine phosphatase superfamily"/>
    <property type="match status" value="1"/>
</dbReference>
<proteinExistence type="predicted"/>
<evidence type="ECO:0000313" key="3">
    <source>
        <dbReference type="Proteomes" id="UP000244855"/>
    </source>
</evidence>
<evidence type="ECO:0000313" key="2">
    <source>
        <dbReference type="EMBL" id="PVI03804.1"/>
    </source>
</evidence>
<dbReference type="STRING" id="97972.A0A2V1E2C1"/>
<evidence type="ECO:0000259" key="1">
    <source>
        <dbReference type="PROSITE" id="PS50056"/>
    </source>
</evidence>
<accession>A0A2V1E2C1</accession>
<dbReference type="InterPro" id="IPR000387">
    <property type="entry name" value="Tyr_Pase_dom"/>
</dbReference>
<dbReference type="InterPro" id="IPR026893">
    <property type="entry name" value="Tyr/Ser_Pase_IphP-type"/>
</dbReference>
<dbReference type="EMBL" id="KZ805327">
    <property type="protein sequence ID" value="PVI03804.1"/>
    <property type="molecule type" value="Genomic_DNA"/>
</dbReference>
<dbReference type="InterPro" id="IPR016130">
    <property type="entry name" value="Tyr_Pase_AS"/>
</dbReference>
<organism evidence="2 3">
    <name type="scientific">Periconia macrospinosa</name>
    <dbReference type="NCBI Taxonomy" id="97972"/>
    <lineage>
        <taxon>Eukaryota</taxon>
        <taxon>Fungi</taxon>
        <taxon>Dikarya</taxon>
        <taxon>Ascomycota</taxon>
        <taxon>Pezizomycotina</taxon>
        <taxon>Dothideomycetes</taxon>
        <taxon>Pleosporomycetidae</taxon>
        <taxon>Pleosporales</taxon>
        <taxon>Massarineae</taxon>
        <taxon>Periconiaceae</taxon>
        <taxon>Periconia</taxon>
    </lineage>
</organism>
<keyword evidence="3" id="KW-1185">Reference proteome</keyword>
<dbReference type="InterPro" id="IPR029021">
    <property type="entry name" value="Prot-tyrosine_phosphatase-like"/>
</dbReference>
<reference evidence="2 3" key="1">
    <citation type="journal article" date="2018" name="Sci. Rep.">
        <title>Comparative genomics provides insights into the lifestyle and reveals functional heterogeneity of dark septate endophytic fungi.</title>
        <authorList>
            <person name="Knapp D.G."/>
            <person name="Nemeth J.B."/>
            <person name="Barry K."/>
            <person name="Hainaut M."/>
            <person name="Henrissat B."/>
            <person name="Johnson J."/>
            <person name="Kuo A."/>
            <person name="Lim J.H.P."/>
            <person name="Lipzen A."/>
            <person name="Nolan M."/>
            <person name="Ohm R.A."/>
            <person name="Tamas L."/>
            <person name="Grigoriev I.V."/>
            <person name="Spatafora J.W."/>
            <person name="Nagy L.G."/>
            <person name="Kovacs G.M."/>
        </authorList>
    </citation>
    <scope>NUCLEOTIDE SEQUENCE [LARGE SCALE GENOMIC DNA]</scope>
    <source>
        <strain evidence="2 3">DSE2036</strain>
    </source>
</reference>
<gene>
    <name evidence="2" type="ORF">DM02DRAFT_611929</name>
</gene>
<sequence length="292" mass="33023">MLSPLQSIPNFRDVGAFVNEATGLQQLRIGRLYRGARPDEASYQDRQRLLGDYGLKSIIDLRTKTEHIEQAQKRDAKIKASAVVPQSNEEVAEPLKIPNIAYHDINFNGSAFSRMLISKLTWMEFFRLVGLMVFGYRLDAIKILAPHMEEMGLVGLAIESLDVCTKEVKQVFDVLAEEENWPVLVHCTQGKDRTGLIVMLLLFLLKVDVEAIEKDYLLSERELEAEKPERVREIASIGLSEQFACCPQEVVKSVQTHIETKYGGVEAYLQSTGVTEEMLVRVRKNLQAGDRV</sequence>
<dbReference type="PANTHER" id="PTHR31126:SF10">
    <property type="entry name" value="PROTEIN PHOSPHATASE, PUTATIVE (AFU_ORTHOLOGUE AFUA_6G06650)-RELATED"/>
    <property type="match status" value="1"/>
</dbReference>
<dbReference type="SUPFAM" id="SSF52799">
    <property type="entry name" value="(Phosphotyrosine protein) phosphatases II"/>
    <property type="match status" value="1"/>
</dbReference>
<name>A0A2V1E2C1_9PLEO</name>
<dbReference type="Proteomes" id="UP000244855">
    <property type="component" value="Unassembled WGS sequence"/>
</dbReference>
<dbReference type="OrthoDB" id="9988524at2759"/>
<dbReference type="PROSITE" id="PS00383">
    <property type="entry name" value="TYR_PHOSPHATASE_1"/>
    <property type="match status" value="1"/>
</dbReference>